<dbReference type="Gene3D" id="2.40.50.100">
    <property type="match status" value="1"/>
</dbReference>
<dbReference type="AlphaFoldDB" id="A0A6J4RY67"/>
<keyword evidence="2 3" id="KW-0092">Biotin</keyword>
<dbReference type="UniPathway" id="UPA00094"/>
<dbReference type="PRINTS" id="PR01071">
    <property type="entry name" value="ACOABIOTINCC"/>
</dbReference>
<dbReference type="PANTHER" id="PTHR45266:SF3">
    <property type="entry name" value="OXALOACETATE DECARBOXYLASE ALPHA CHAIN"/>
    <property type="match status" value="1"/>
</dbReference>
<evidence type="ECO:0000256" key="1">
    <source>
        <dbReference type="ARBA" id="ARBA00017562"/>
    </source>
</evidence>
<accession>A0A6J4RY67</accession>
<gene>
    <name evidence="6" type="ORF">AVDCRST_MAG25-2621</name>
</gene>
<dbReference type="GO" id="GO:0006633">
    <property type="term" value="P:fatty acid biosynthetic process"/>
    <property type="evidence" value="ECO:0007669"/>
    <property type="project" value="UniProtKB-UniPathway"/>
</dbReference>
<keyword evidence="3" id="KW-0275">Fatty acid biosynthesis</keyword>
<organism evidence="6">
    <name type="scientific">uncultured Rubrobacteraceae bacterium</name>
    <dbReference type="NCBI Taxonomy" id="349277"/>
    <lineage>
        <taxon>Bacteria</taxon>
        <taxon>Bacillati</taxon>
        <taxon>Actinomycetota</taxon>
        <taxon>Rubrobacteria</taxon>
        <taxon>Rubrobacterales</taxon>
        <taxon>Rubrobacteraceae</taxon>
        <taxon>environmental samples</taxon>
    </lineage>
</organism>
<dbReference type="SUPFAM" id="SSF51230">
    <property type="entry name" value="Single hybrid motif"/>
    <property type="match status" value="1"/>
</dbReference>
<dbReference type="GO" id="GO:0003989">
    <property type="term" value="F:acetyl-CoA carboxylase activity"/>
    <property type="evidence" value="ECO:0007669"/>
    <property type="project" value="InterPro"/>
</dbReference>
<dbReference type="GO" id="GO:0009317">
    <property type="term" value="C:acetyl-CoA carboxylase complex"/>
    <property type="evidence" value="ECO:0007669"/>
    <property type="project" value="InterPro"/>
</dbReference>
<dbReference type="InterPro" id="IPR001249">
    <property type="entry name" value="AcCoA_biotinCC"/>
</dbReference>
<sequence>MADKTIKSPMPGTFYRRPDPESETFVNEGDEVSAGDTVGLVEVMKSFHEIKAEEGGTVSKVLVEDEEPVGAGQDLIELG</sequence>
<dbReference type="InterPro" id="IPR000089">
    <property type="entry name" value="Biotin_lipoyl"/>
</dbReference>
<keyword evidence="3" id="KW-0443">Lipid metabolism</keyword>
<comment type="pathway">
    <text evidence="3">Lipid metabolism; fatty acid biosynthesis.</text>
</comment>
<dbReference type="InterPro" id="IPR011053">
    <property type="entry name" value="Single_hybrid_motif"/>
</dbReference>
<evidence type="ECO:0000256" key="4">
    <source>
        <dbReference type="SAM" id="MobiDB-lite"/>
    </source>
</evidence>
<name>A0A6J4RY67_9ACTN</name>
<dbReference type="Pfam" id="PF00364">
    <property type="entry name" value="Biotin_lipoyl"/>
    <property type="match status" value="1"/>
</dbReference>
<dbReference type="CDD" id="cd06850">
    <property type="entry name" value="biotinyl_domain"/>
    <property type="match status" value="1"/>
</dbReference>
<dbReference type="InterPro" id="IPR050709">
    <property type="entry name" value="Biotin_Carboxyl_Carrier/Decarb"/>
</dbReference>
<evidence type="ECO:0000259" key="5">
    <source>
        <dbReference type="PROSITE" id="PS50968"/>
    </source>
</evidence>
<feature type="domain" description="Lipoyl-binding" evidence="5">
    <location>
        <begin position="1"/>
        <end position="79"/>
    </location>
</feature>
<reference evidence="6" key="1">
    <citation type="submission" date="2020-02" db="EMBL/GenBank/DDBJ databases">
        <authorList>
            <person name="Meier V. D."/>
        </authorList>
    </citation>
    <scope>NUCLEOTIDE SEQUENCE</scope>
    <source>
        <strain evidence="6">AVDCRST_MAG25</strain>
    </source>
</reference>
<evidence type="ECO:0000256" key="3">
    <source>
        <dbReference type="RuleBase" id="RU364072"/>
    </source>
</evidence>
<comment type="function">
    <text evidence="3">This protein is a component of the acetyl coenzyme A carboxylase complex; first, biotin carboxylase catalyzes the carboxylation of the carrier protein and then the transcarboxylase transfers the carboxyl group to form malonyl-CoA.</text>
</comment>
<keyword evidence="3" id="KW-0276">Fatty acid metabolism</keyword>
<dbReference type="EMBL" id="CADCVI010000173">
    <property type="protein sequence ID" value="CAA9478742.1"/>
    <property type="molecule type" value="Genomic_DNA"/>
</dbReference>
<dbReference type="PROSITE" id="PS50968">
    <property type="entry name" value="BIOTINYL_LIPOYL"/>
    <property type="match status" value="1"/>
</dbReference>
<dbReference type="PANTHER" id="PTHR45266">
    <property type="entry name" value="OXALOACETATE DECARBOXYLASE ALPHA CHAIN"/>
    <property type="match status" value="1"/>
</dbReference>
<evidence type="ECO:0000256" key="2">
    <source>
        <dbReference type="ARBA" id="ARBA00023267"/>
    </source>
</evidence>
<dbReference type="NCBIfam" id="NF005457">
    <property type="entry name" value="PRK07051.1"/>
    <property type="match status" value="1"/>
</dbReference>
<protein>
    <recommendedName>
        <fullName evidence="1 3">Biotin carboxyl carrier protein of acetyl-CoA carboxylase</fullName>
    </recommendedName>
</protein>
<keyword evidence="3" id="KW-0444">Lipid biosynthesis</keyword>
<proteinExistence type="predicted"/>
<evidence type="ECO:0000313" key="6">
    <source>
        <dbReference type="EMBL" id="CAA9478742.1"/>
    </source>
</evidence>
<feature type="region of interest" description="Disordered" evidence="4">
    <location>
        <begin position="1"/>
        <end position="27"/>
    </location>
</feature>